<comment type="similarity">
    <text evidence="2">Belongs to the NAD(P)-dependent epimerase/dehydratase family. Dihydroflavonol-4-reductase subfamily.</text>
</comment>
<dbReference type="InParanoid" id="A0A4Q1BRY3"/>
<dbReference type="OrthoDB" id="2735536at2759"/>
<dbReference type="SUPFAM" id="SSF51735">
    <property type="entry name" value="NAD(P)-binding Rossmann-fold domains"/>
    <property type="match status" value="1"/>
</dbReference>
<sequence length="352" mass="39233">MPTVLITGVTGFLAAHAAVRFLEGGWNVRGTLRSKSKIQALNEMPEFKPYIEKGKLEFYVTGPLESGDYSEAIKGVDAVAHVASPVEFEGSDFRKDYMIPAVNGTKGVLEAAAEENSVKAVVMTSTYGAVGDHRKHPTAQAGKLVNEENWNPCTIEELEKMSSENSEGNGAFLAGYLYYMGAKKYAELAAWEIQKKAKWSLATMCCTMIWGPPIQPLSSLSKGGMSTEYMYMILGGKDAPIMDTLFPYYVDVRDAAEAHYQAIIKQSQGRFILAASPFSYQQIADDVREWYPEESHRIPIGHPGEYEFEEPGVYKLSNEKSKTELGLEYRPWEETIKDTFDRLLVLEKQGLN</sequence>
<dbReference type="EMBL" id="SDIL01000015">
    <property type="protein sequence ID" value="RXK40738.1"/>
    <property type="molecule type" value="Genomic_DNA"/>
</dbReference>
<keyword evidence="1" id="KW-0560">Oxidoreductase</keyword>
<organism evidence="4 5">
    <name type="scientific">Tremella mesenterica</name>
    <name type="common">Jelly fungus</name>
    <dbReference type="NCBI Taxonomy" id="5217"/>
    <lineage>
        <taxon>Eukaryota</taxon>
        <taxon>Fungi</taxon>
        <taxon>Dikarya</taxon>
        <taxon>Basidiomycota</taxon>
        <taxon>Agaricomycotina</taxon>
        <taxon>Tremellomycetes</taxon>
        <taxon>Tremellales</taxon>
        <taxon>Tremellaceae</taxon>
        <taxon>Tremella</taxon>
    </lineage>
</organism>
<evidence type="ECO:0000256" key="1">
    <source>
        <dbReference type="ARBA" id="ARBA00023002"/>
    </source>
</evidence>
<evidence type="ECO:0000313" key="4">
    <source>
        <dbReference type="EMBL" id="RXK40738.1"/>
    </source>
</evidence>
<dbReference type="CDD" id="cd05227">
    <property type="entry name" value="AR_SDR_e"/>
    <property type="match status" value="1"/>
</dbReference>
<protein>
    <submittedName>
        <fullName evidence="4">Oxidoreductase</fullName>
    </submittedName>
</protein>
<gene>
    <name evidence="4" type="ORF">M231_01990</name>
</gene>
<dbReference type="PANTHER" id="PTHR10366">
    <property type="entry name" value="NAD DEPENDENT EPIMERASE/DEHYDRATASE"/>
    <property type="match status" value="1"/>
</dbReference>
<feature type="domain" description="3-beta hydroxysteroid dehydrogenase/isomerase" evidence="3">
    <location>
        <begin position="5"/>
        <end position="139"/>
    </location>
</feature>
<dbReference type="STRING" id="5217.A0A4Q1BRY3"/>
<dbReference type="InterPro" id="IPR050425">
    <property type="entry name" value="NAD(P)_dehydrat-like"/>
</dbReference>
<dbReference type="AlphaFoldDB" id="A0A4Q1BRY3"/>
<evidence type="ECO:0000313" key="5">
    <source>
        <dbReference type="Proteomes" id="UP000289152"/>
    </source>
</evidence>
<dbReference type="Gene3D" id="3.40.50.720">
    <property type="entry name" value="NAD(P)-binding Rossmann-like Domain"/>
    <property type="match status" value="1"/>
</dbReference>
<name>A0A4Q1BRY3_TREME</name>
<dbReference type="Pfam" id="PF01073">
    <property type="entry name" value="3Beta_HSD"/>
    <property type="match status" value="1"/>
</dbReference>
<dbReference type="GO" id="GO:0006694">
    <property type="term" value="P:steroid biosynthetic process"/>
    <property type="evidence" value="ECO:0007669"/>
    <property type="project" value="InterPro"/>
</dbReference>
<dbReference type="VEuPathDB" id="FungiDB:TREMEDRAFT_24957"/>
<dbReference type="GO" id="GO:0016616">
    <property type="term" value="F:oxidoreductase activity, acting on the CH-OH group of donors, NAD or NADP as acceptor"/>
    <property type="evidence" value="ECO:0007669"/>
    <property type="project" value="InterPro"/>
</dbReference>
<evidence type="ECO:0000256" key="2">
    <source>
        <dbReference type="ARBA" id="ARBA00023445"/>
    </source>
</evidence>
<keyword evidence="5" id="KW-1185">Reference proteome</keyword>
<reference evidence="4 5" key="1">
    <citation type="submission" date="2016-06" db="EMBL/GenBank/DDBJ databases">
        <title>Evolution of pathogenesis and genome organization in the Tremellales.</title>
        <authorList>
            <person name="Cuomo C."/>
            <person name="Litvintseva A."/>
            <person name="Heitman J."/>
            <person name="Chen Y."/>
            <person name="Sun S."/>
            <person name="Springer D."/>
            <person name="Dromer F."/>
            <person name="Young S."/>
            <person name="Zeng Q."/>
            <person name="Chapman S."/>
            <person name="Gujja S."/>
            <person name="Saif S."/>
            <person name="Birren B."/>
        </authorList>
    </citation>
    <scope>NUCLEOTIDE SEQUENCE [LARGE SCALE GENOMIC DNA]</scope>
    <source>
        <strain evidence="4 5">ATCC 28783</strain>
    </source>
</reference>
<evidence type="ECO:0000259" key="3">
    <source>
        <dbReference type="Pfam" id="PF01073"/>
    </source>
</evidence>
<proteinExistence type="inferred from homology"/>
<dbReference type="PANTHER" id="PTHR10366:SF579">
    <property type="entry name" value="3-BETA HYDROXYSTEROID DEHYDROGENASE_ISOMERASE FAMILY PROTEIN (AFU_ORTHOLOGUE AFUA_3G02250)"/>
    <property type="match status" value="1"/>
</dbReference>
<dbReference type="InterPro" id="IPR002225">
    <property type="entry name" value="3Beta_OHSteriod_DH/Estase"/>
</dbReference>
<comment type="caution">
    <text evidence="4">The sequence shown here is derived from an EMBL/GenBank/DDBJ whole genome shotgun (WGS) entry which is preliminary data.</text>
</comment>
<dbReference type="InterPro" id="IPR036291">
    <property type="entry name" value="NAD(P)-bd_dom_sf"/>
</dbReference>
<accession>A0A4Q1BRY3</accession>
<dbReference type="Proteomes" id="UP000289152">
    <property type="component" value="Unassembled WGS sequence"/>
</dbReference>